<keyword evidence="2" id="KW-1185">Reference proteome</keyword>
<protein>
    <submittedName>
        <fullName evidence="1">Uncharacterized protein</fullName>
    </submittedName>
</protein>
<accession>A0ABT8RJY1</accession>
<comment type="caution">
    <text evidence="1">The sequence shown here is derived from an EMBL/GenBank/DDBJ whole genome shotgun (WGS) entry which is preliminary data.</text>
</comment>
<organism evidence="1 2">
    <name type="scientific">Rhodocytophaga aerolata</name>
    <dbReference type="NCBI Taxonomy" id="455078"/>
    <lineage>
        <taxon>Bacteria</taxon>
        <taxon>Pseudomonadati</taxon>
        <taxon>Bacteroidota</taxon>
        <taxon>Cytophagia</taxon>
        <taxon>Cytophagales</taxon>
        <taxon>Rhodocytophagaceae</taxon>
        <taxon>Rhodocytophaga</taxon>
    </lineage>
</organism>
<sequence length="72" mass="8640">MIELKKIALADSLEVTQMKDEFNHYAMQMKVQWNELSYQERKELYDINSGKWKMSWLATSRREQVPTPTKCL</sequence>
<dbReference type="EMBL" id="JAUKPO010000052">
    <property type="protein sequence ID" value="MDO1451315.1"/>
    <property type="molecule type" value="Genomic_DNA"/>
</dbReference>
<dbReference type="InterPro" id="IPR036639">
    <property type="entry name" value="Cyt_c_oxidase_su4_sf"/>
</dbReference>
<proteinExistence type="predicted"/>
<evidence type="ECO:0000313" key="2">
    <source>
        <dbReference type="Proteomes" id="UP001168528"/>
    </source>
</evidence>
<name>A0ABT8RJY1_9BACT</name>
<dbReference type="RefSeq" id="WP_302042114.1">
    <property type="nucleotide sequence ID" value="NZ_JAUKPO010000052.1"/>
</dbReference>
<evidence type="ECO:0000313" key="1">
    <source>
        <dbReference type="EMBL" id="MDO1451315.1"/>
    </source>
</evidence>
<dbReference type="SUPFAM" id="SSF81406">
    <property type="entry name" value="Mitochondrial cytochrome c oxidase subunit IV"/>
    <property type="match status" value="1"/>
</dbReference>
<reference evidence="1" key="1">
    <citation type="submission" date="2023-07" db="EMBL/GenBank/DDBJ databases">
        <title>The genome sequence of Rhodocytophaga aerolata KACC 12507.</title>
        <authorList>
            <person name="Zhang X."/>
        </authorList>
    </citation>
    <scope>NUCLEOTIDE SEQUENCE</scope>
    <source>
        <strain evidence="1">KACC 12507</strain>
    </source>
</reference>
<dbReference type="Proteomes" id="UP001168528">
    <property type="component" value="Unassembled WGS sequence"/>
</dbReference>
<gene>
    <name evidence="1" type="ORF">Q0590_33885</name>
</gene>